<organism evidence="1 2">
    <name type="scientific">Lacticaseibacillus baoqingensis</name>
    <dbReference type="NCBI Taxonomy" id="2486013"/>
    <lineage>
        <taxon>Bacteria</taxon>
        <taxon>Bacillati</taxon>
        <taxon>Bacillota</taxon>
        <taxon>Bacilli</taxon>
        <taxon>Lactobacillales</taxon>
        <taxon>Lactobacillaceae</taxon>
        <taxon>Lacticaseibacillus</taxon>
    </lineage>
</organism>
<dbReference type="Gene3D" id="1.10.132.100">
    <property type="match status" value="1"/>
</dbReference>
<feature type="non-terminal residue" evidence="1">
    <location>
        <position position="1"/>
    </location>
</feature>
<name>A0ABW4E7H7_9LACO</name>
<comment type="caution">
    <text evidence="1">The sequence shown here is derived from an EMBL/GenBank/DDBJ whole genome shotgun (WGS) entry which is preliminary data.</text>
</comment>
<reference evidence="2" key="1">
    <citation type="journal article" date="2019" name="Int. J. Syst. Evol. Microbiol.">
        <title>The Global Catalogue of Microorganisms (GCM) 10K type strain sequencing project: providing services to taxonomists for standard genome sequencing and annotation.</title>
        <authorList>
            <consortium name="The Broad Institute Genomics Platform"/>
            <consortium name="The Broad Institute Genome Sequencing Center for Infectious Disease"/>
            <person name="Wu L."/>
            <person name="Ma J."/>
        </authorList>
    </citation>
    <scope>NUCLEOTIDE SEQUENCE [LARGE SCALE GENOMIC DNA]</scope>
    <source>
        <strain evidence="2">CCM 8903</strain>
    </source>
</reference>
<dbReference type="Pfam" id="PF09481">
    <property type="entry name" value="CRISPR_Cse1"/>
    <property type="match status" value="1"/>
</dbReference>
<dbReference type="EMBL" id="JBHTON010000028">
    <property type="protein sequence ID" value="MFD1485322.1"/>
    <property type="molecule type" value="Genomic_DNA"/>
</dbReference>
<gene>
    <name evidence="1" type="ORF">ACFQ5J_08780</name>
</gene>
<evidence type="ECO:0000313" key="2">
    <source>
        <dbReference type="Proteomes" id="UP001597252"/>
    </source>
</evidence>
<sequence>IHSEEWTFQKIKTINQHHLTQSQRIEDTIKMTQQVAKDYWIFVSQLVKIRNLTGNEFANREQAKLYDRLNVPFKDWLAGLTEQDDREAKITIWKQTLLQLVRRSAQELMNEATGRDIVGIPSEKGTVNIFTAMNRLNHALIVDLGLKQGEKHEAKNS</sequence>
<accession>A0ABW4E7H7</accession>
<proteinExistence type="predicted"/>
<dbReference type="Proteomes" id="UP001597252">
    <property type="component" value="Unassembled WGS sequence"/>
</dbReference>
<keyword evidence="2" id="KW-1185">Reference proteome</keyword>
<protein>
    <submittedName>
        <fullName evidence="1">Type I-E CRISPR-associated protein Cse1/CasA</fullName>
    </submittedName>
</protein>
<evidence type="ECO:0000313" key="1">
    <source>
        <dbReference type="EMBL" id="MFD1485322.1"/>
    </source>
</evidence>
<dbReference type="RefSeq" id="WP_379896546.1">
    <property type="nucleotide sequence ID" value="NZ_JBHTON010000028.1"/>
</dbReference>
<dbReference type="InterPro" id="IPR013381">
    <property type="entry name" value="CRISPR-assoc_prot_Cse1"/>
</dbReference>